<gene>
    <name evidence="2" type="ORF">POL67_26500</name>
</gene>
<proteinExistence type="predicted"/>
<accession>A0ABT5EVT2</accession>
<dbReference type="RefSeq" id="WP_271921919.1">
    <property type="nucleotide sequence ID" value="NZ_JAQNDO010000001.1"/>
</dbReference>
<reference evidence="2 3" key="1">
    <citation type="submission" date="2022-11" db="EMBL/GenBank/DDBJ databases">
        <title>Minimal conservation of predation-associated metabolite biosynthetic gene clusters underscores biosynthetic potential of Myxococcota including descriptions for ten novel species: Archangium lansinium sp. nov., Myxococcus landrumus sp. nov., Nannocystis bai.</title>
        <authorList>
            <person name="Ahearne A."/>
            <person name="Stevens C."/>
            <person name="Dowd S."/>
        </authorList>
    </citation>
    <scope>NUCLEOTIDE SEQUENCE [LARGE SCALE GENOMIC DNA]</scope>
    <source>
        <strain evidence="2 3">RJM3</strain>
    </source>
</reference>
<keyword evidence="3" id="KW-1185">Reference proteome</keyword>
<organism evidence="2 3">
    <name type="scientific">Polyangium mundeleinium</name>
    <dbReference type="NCBI Taxonomy" id="2995306"/>
    <lineage>
        <taxon>Bacteria</taxon>
        <taxon>Pseudomonadati</taxon>
        <taxon>Myxococcota</taxon>
        <taxon>Polyangia</taxon>
        <taxon>Polyangiales</taxon>
        <taxon>Polyangiaceae</taxon>
        <taxon>Polyangium</taxon>
    </lineage>
</organism>
<dbReference type="EMBL" id="JAQNDO010000001">
    <property type="protein sequence ID" value="MDC0744910.1"/>
    <property type="molecule type" value="Genomic_DNA"/>
</dbReference>
<sequence length="119" mass="12856">MIRTILVNAALLLGLASASAGCSRAQVVCDIICECEHCSDEDEIQTCEQFATRESVADAYDCGDAWATYTTCIEEQGKCDEKEARYSTINDNNNDVCEDEKNALDSCIDAASAHGGARF</sequence>
<comment type="caution">
    <text evidence="2">The sequence shown here is derived from an EMBL/GenBank/DDBJ whole genome shotgun (WGS) entry which is preliminary data.</text>
</comment>
<evidence type="ECO:0000256" key="1">
    <source>
        <dbReference type="SAM" id="SignalP"/>
    </source>
</evidence>
<evidence type="ECO:0008006" key="4">
    <source>
        <dbReference type="Google" id="ProtNLM"/>
    </source>
</evidence>
<evidence type="ECO:0000313" key="2">
    <source>
        <dbReference type="EMBL" id="MDC0744910.1"/>
    </source>
</evidence>
<evidence type="ECO:0000313" key="3">
    <source>
        <dbReference type="Proteomes" id="UP001221411"/>
    </source>
</evidence>
<name>A0ABT5EVT2_9BACT</name>
<protein>
    <recommendedName>
        <fullName evidence="4">Lipoprotein</fullName>
    </recommendedName>
</protein>
<feature type="signal peptide" evidence="1">
    <location>
        <begin position="1"/>
        <end position="20"/>
    </location>
</feature>
<keyword evidence="1" id="KW-0732">Signal</keyword>
<dbReference type="PROSITE" id="PS51257">
    <property type="entry name" value="PROKAR_LIPOPROTEIN"/>
    <property type="match status" value="1"/>
</dbReference>
<dbReference type="Proteomes" id="UP001221411">
    <property type="component" value="Unassembled WGS sequence"/>
</dbReference>
<feature type="chain" id="PRO_5046193107" description="Lipoprotein" evidence="1">
    <location>
        <begin position="21"/>
        <end position="119"/>
    </location>
</feature>